<dbReference type="PRINTS" id="PR00987">
    <property type="entry name" value="TRNASYNTHGLU"/>
</dbReference>
<dbReference type="InterPro" id="IPR004527">
    <property type="entry name" value="Glu-tRNA-ligase_bac/mito"/>
</dbReference>
<dbReference type="GO" id="GO:0004818">
    <property type="term" value="F:glutamate-tRNA ligase activity"/>
    <property type="evidence" value="ECO:0007669"/>
    <property type="project" value="UniProtKB-EC"/>
</dbReference>
<comment type="caution">
    <text evidence="14">The sequence shown here is derived from an EMBL/GenBank/DDBJ whole genome shotgun (WGS) entry which is preliminary data.</text>
</comment>
<dbReference type="InterPro" id="IPR033910">
    <property type="entry name" value="GluRS_core"/>
</dbReference>
<accession>A0AA39QU93</accession>
<dbReference type="GO" id="GO:0005739">
    <property type="term" value="C:mitochondrion"/>
    <property type="evidence" value="ECO:0007669"/>
    <property type="project" value="UniProtKB-SubCell"/>
</dbReference>
<feature type="domain" description="Glutamyl/glutaminyl-tRNA synthetase class Ib catalytic" evidence="12">
    <location>
        <begin position="45"/>
        <end position="355"/>
    </location>
</feature>
<organism evidence="14 15">
    <name type="scientific">Cladonia borealis</name>
    <dbReference type="NCBI Taxonomy" id="184061"/>
    <lineage>
        <taxon>Eukaryota</taxon>
        <taxon>Fungi</taxon>
        <taxon>Dikarya</taxon>
        <taxon>Ascomycota</taxon>
        <taxon>Pezizomycotina</taxon>
        <taxon>Lecanoromycetes</taxon>
        <taxon>OSLEUM clade</taxon>
        <taxon>Lecanoromycetidae</taxon>
        <taxon>Lecanorales</taxon>
        <taxon>Lecanorineae</taxon>
        <taxon>Cladoniaceae</taxon>
        <taxon>Cladonia</taxon>
    </lineage>
</organism>
<evidence type="ECO:0000259" key="12">
    <source>
        <dbReference type="Pfam" id="PF00749"/>
    </source>
</evidence>
<dbReference type="SUPFAM" id="SSF52374">
    <property type="entry name" value="Nucleotidylyl transferase"/>
    <property type="match status" value="1"/>
</dbReference>
<dbReference type="PANTHER" id="PTHR43311">
    <property type="entry name" value="GLUTAMATE--TRNA LIGASE"/>
    <property type="match status" value="1"/>
</dbReference>
<protein>
    <recommendedName>
        <fullName evidence="10">Glutamate--tRNA ligase, mitochondrial</fullName>
        <ecNumber evidence="3">6.1.1.17</ecNumber>
    </recommendedName>
    <alternativeName>
        <fullName evidence="9">Glutamyl-tRNA synthetase</fullName>
    </alternativeName>
</protein>
<dbReference type="InterPro" id="IPR045462">
    <property type="entry name" value="aa-tRNA-synth_I_cd-bd"/>
</dbReference>
<dbReference type="SUPFAM" id="SSF48163">
    <property type="entry name" value="An anticodon-binding domain of class I aminoacyl-tRNA synthetases"/>
    <property type="match status" value="1"/>
</dbReference>
<dbReference type="Gene3D" id="3.40.50.620">
    <property type="entry name" value="HUPs"/>
    <property type="match status" value="1"/>
</dbReference>
<keyword evidence="15" id="KW-1185">Reference proteome</keyword>
<dbReference type="InterPro" id="IPR008925">
    <property type="entry name" value="aa_tRNA-synth_I_cd-bd_sf"/>
</dbReference>
<reference evidence="14" key="1">
    <citation type="submission" date="2023-03" db="EMBL/GenBank/DDBJ databases">
        <title>Complete genome of Cladonia borealis.</title>
        <authorList>
            <person name="Park H."/>
        </authorList>
    </citation>
    <scope>NUCLEOTIDE SEQUENCE</scope>
    <source>
        <strain evidence="14">ANT050790</strain>
    </source>
</reference>
<dbReference type="Gene3D" id="1.10.10.350">
    <property type="match status" value="1"/>
</dbReference>
<keyword evidence="5 11" id="KW-0547">Nucleotide-binding</keyword>
<name>A0AA39QU93_9LECA</name>
<evidence type="ECO:0000256" key="6">
    <source>
        <dbReference type="ARBA" id="ARBA00022840"/>
    </source>
</evidence>
<dbReference type="InterPro" id="IPR020751">
    <property type="entry name" value="aa-tRNA-synth_I_codon-bd_sub2"/>
</dbReference>
<dbReference type="EMBL" id="JAFEKC020000022">
    <property type="protein sequence ID" value="KAK0507848.1"/>
    <property type="molecule type" value="Genomic_DNA"/>
</dbReference>
<dbReference type="InterPro" id="IPR020058">
    <property type="entry name" value="Glu/Gln-tRNA-synth_Ib_cat-dom"/>
</dbReference>
<dbReference type="InterPro" id="IPR014729">
    <property type="entry name" value="Rossmann-like_a/b/a_fold"/>
</dbReference>
<keyword evidence="8 11" id="KW-0030">Aminoacyl-tRNA synthetase</keyword>
<evidence type="ECO:0000259" key="13">
    <source>
        <dbReference type="Pfam" id="PF19269"/>
    </source>
</evidence>
<evidence type="ECO:0000256" key="4">
    <source>
        <dbReference type="ARBA" id="ARBA00022598"/>
    </source>
</evidence>
<dbReference type="AlphaFoldDB" id="A0AA39QU93"/>
<proteinExistence type="inferred from homology"/>
<dbReference type="Pfam" id="PF00749">
    <property type="entry name" value="tRNA-synt_1c"/>
    <property type="match status" value="1"/>
</dbReference>
<dbReference type="InterPro" id="IPR049940">
    <property type="entry name" value="GluQ/Sye"/>
</dbReference>
<keyword evidence="7 11" id="KW-0648">Protein biosynthesis</keyword>
<dbReference type="CDD" id="cd00808">
    <property type="entry name" value="GluRS_core"/>
    <property type="match status" value="1"/>
</dbReference>
<evidence type="ECO:0000256" key="5">
    <source>
        <dbReference type="ARBA" id="ARBA00022741"/>
    </source>
</evidence>
<dbReference type="GO" id="GO:0005524">
    <property type="term" value="F:ATP binding"/>
    <property type="evidence" value="ECO:0007669"/>
    <property type="project" value="UniProtKB-KW"/>
</dbReference>
<dbReference type="NCBIfam" id="TIGR00464">
    <property type="entry name" value="gltX_bact"/>
    <property type="match status" value="1"/>
</dbReference>
<keyword evidence="4 11" id="KW-0436">Ligase</keyword>
<dbReference type="Proteomes" id="UP001166286">
    <property type="component" value="Unassembled WGS sequence"/>
</dbReference>
<keyword evidence="6 11" id="KW-0067">ATP-binding</keyword>
<comment type="subcellular location">
    <subcellularLocation>
        <location evidence="1">Mitochondrion</location>
    </subcellularLocation>
</comment>
<evidence type="ECO:0000313" key="14">
    <source>
        <dbReference type="EMBL" id="KAK0507848.1"/>
    </source>
</evidence>
<evidence type="ECO:0000256" key="9">
    <source>
        <dbReference type="ARBA" id="ARBA00030865"/>
    </source>
</evidence>
<evidence type="ECO:0000256" key="3">
    <source>
        <dbReference type="ARBA" id="ARBA00012835"/>
    </source>
</evidence>
<dbReference type="GO" id="GO:0006424">
    <property type="term" value="P:glutamyl-tRNA aminoacylation"/>
    <property type="evidence" value="ECO:0007669"/>
    <property type="project" value="InterPro"/>
</dbReference>
<sequence>MQASGRRIIKRKTWVCCRCRSLSTTSIANLAERRPNQKLPAIPARTRFAPSPTGYLHLGSLRTALFNFLTAKATGGQFILRVEDTDKKRTVEDAESRLYQDLKWAGLQWDEGPDIGGPYGPYKQSERTSLYQEHAQKLLESGHAYRCFCSAERLNSLAMERTKQGLPIDYDRTCANISSEEADERSAKGEPYIIRLKVPNVAPIYNDLVYGTVGQQKKTKESRSLHAQSSYEDPVLIKTDGLPTYHLANVVDDHYMDITHVIRAVEWMPSTPKHMFMYHAFNWEPPIYAHVGLLQDPTRQKLSKRDLSSDIRELEREGIFPEALVNYVALFGWSHRLGTDFISLQDLVNNFDLKFTKGNTIASPTKLFHLQRRYAEKYVSERGKEYDSMIERLEEEAEQYLKERPGPPIYPNSELKARVAAVLRVDAVNYTTPKKFLERNSYFFCNEPRNKWSTGSNDHQLKDAIGLLSSNFKAVTPEQWDEESLKHVFDRIADEILVRGSPEEGSQIDRGNPGLSTVQNFLRWALCGGRPGPRLISTMAILGREVSLQRIEDAASSLEALSVEVKDDSA</sequence>
<dbReference type="FunFam" id="3.40.50.620:FF:000045">
    <property type="entry name" value="Glutamate--tRNA ligase, mitochondrial"/>
    <property type="match status" value="1"/>
</dbReference>
<feature type="domain" description="Aminoacyl-tRNA synthetase class I anticodon-binding" evidence="13">
    <location>
        <begin position="435"/>
        <end position="554"/>
    </location>
</feature>
<evidence type="ECO:0000313" key="15">
    <source>
        <dbReference type="Proteomes" id="UP001166286"/>
    </source>
</evidence>
<gene>
    <name evidence="14" type="ORF">JMJ35_009737</name>
</gene>
<dbReference type="InterPro" id="IPR000924">
    <property type="entry name" value="Glu/Gln-tRNA-synth"/>
</dbReference>
<evidence type="ECO:0000256" key="10">
    <source>
        <dbReference type="ARBA" id="ARBA00072917"/>
    </source>
</evidence>
<dbReference type="PANTHER" id="PTHR43311:SF2">
    <property type="entry name" value="GLUTAMATE--TRNA LIGASE, MITOCHONDRIAL-RELATED"/>
    <property type="match status" value="1"/>
</dbReference>
<dbReference type="GO" id="GO:0008270">
    <property type="term" value="F:zinc ion binding"/>
    <property type="evidence" value="ECO:0007669"/>
    <property type="project" value="InterPro"/>
</dbReference>
<evidence type="ECO:0000256" key="2">
    <source>
        <dbReference type="ARBA" id="ARBA00007894"/>
    </source>
</evidence>
<comment type="similarity">
    <text evidence="2">Belongs to the class-I aminoacyl-tRNA synthetase family. Glutamate--tRNA ligase type 1 subfamily.</text>
</comment>
<evidence type="ECO:0000256" key="8">
    <source>
        <dbReference type="ARBA" id="ARBA00023146"/>
    </source>
</evidence>
<dbReference type="GO" id="GO:0000049">
    <property type="term" value="F:tRNA binding"/>
    <property type="evidence" value="ECO:0007669"/>
    <property type="project" value="InterPro"/>
</dbReference>
<dbReference type="EC" id="6.1.1.17" evidence="3"/>
<dbReference type="Pfam" id="PF19269">
    <property type="entry name" value="Anticodon_2"/>
    <property type="match status" value="1"/>
</dbReference>
<dbReference type="HAMAP" id="MF_00022">
    <property type="entry name" value="Glu_tRNA_synth_type1"/>
    <property type="match status" value="1"/>
</dbReference>
<evidence type="ECO:0000256" key="1">
    <source>
        <dbReference type="ARBA" id="ARBA00004173"/>
    </source>
</evidence>
<evidence type="ECO:0000256" key="7">
    <source>
        <dbReference type="ARBA" id="ARBA00022917"/>
    </source>
</evidence>
<evidence type="ECO:0000256" key="11">
    <source>
        <dbReference type="RuleBase" id="RU363037"/>
    </source>
</evidence>